<comment type="caution">
    <text evidence="1">The sequence shown here is derived from an EMBL/GenBank/DDBJ whole genome shotgun (WGS) entry which is preliminary data.</text>
</comment>
<keyword evidence="2" id="KW-1185">Reference proteome</keyword>
<reference evidence="1 2" key="1">
    <citation type="submission" date="2020-08" db="EMBL/GenBank/DDBJ databases">
        <title>Functional genomics of gut bacteria from endangered species of beetles.</title>
        <authorList>
            <person name="Carlos-Shanley C."/>
        </authorList>
    </citation>
    <scope>NUCLEOTIDE SEQUENCE [LARGE SCALE GENOMIC DNA]</scope>
    <source>
        <strain evidence="1 2">S00198</strain>
    </source>
</reference>
<protein>
    <submittedName>
        <fullName evidence="1">Uncharacterized protein</fullName>
    </submittedName>
</protein>
<evidence type="ECO:0000313" key="2">
    <source>
        <dbReference type="Proteomes" id="UP000575083"/>
    </source>
</evidence>
<dbReference type="RefSeq" id="WP_184861998.1">
    <property type="nucleotide sequence ID" value="NZ_JACHLK010000011.1"/>
</dbReference>
<name>A0A7X0UBB9_9BURK</name>
<dbReference type="Proteomes" id="UP000575083">
    <property type="component" value="Unassembled WGS sequence"/>
</dbReference>
<organism evidence="1 2">
    <name type="scientific">Acidovorax soli</name>
    <dbReference type="NCBI Taxonomy" id="592050"/>
    <lineage>
        <taxon>Bacteria</taxon>
        <taxon>Pseudomonadati</taxon>
        <taxon>Pseudomonadota</taxon>
        <taxon>Betaproteobacteria</taxon>
        <taxon>Burkholderiales</taxon>
        <taxon>Comamonadaceae</taxon>
        <taxon>Acidovorax</taxon>
    </lineage>
</organism>
<gene>
    <name evidence="1" type="ORF">HNP48_004925</name>
</gene>
<accession>A0A7X0UBB9</accession>
<dbReference type="AlphaFoldDB" id="A0A7X0UBB9"/>
<proteinExistence type="predicted"/>
<sequence>MAKAPAKAAALAETTAGTDTDIDVAVQQHGFSGQTVEIKLFKGELHEPQQPFFGLNNYQIQIQRERWVRVPVEMADHIEGLAYTVREADPEEPENIDKMRWVEKPRFPLQRKG</sequence>
<dbReference type="EMBL" id="JACHLK010000011">
    <property type="protein sequence ID" value="MBB6562216.1"/>
    <property type="molecule type" value="Genomic_DNA"/>
</dbReference>
<evidence type="ECO:0000313" key="1">
    <source>
        <dbReference type="EMBL" id="MBB6562216.1"/>
    </source>
</evidence>